<feature type="compositionally biased region" description="Basic and acidic residues" evidence="1">
    <location>
        <begin position="46"/>
        <end position="63"/>
    </location>
</feature>
<keyword evidence="3" id="KW-1185">Reference proteome</keyword>
<evidence type="ECO:0000313" key="3">
    <source>
        <dbReference type="Proteomes" id="UP000324222"/>
    </source>
</evidence>
<name>A0A5B7EJZ9_PORTR</name>
<reference evidence="2 3" key="1">
    <citation type="submission" date="2019-05" db="EMBL/GenBank/DDBJ databases">
        <title>Another draft genome of Portunus trituberculatus and its Hox gene families provides insights of decapod evolution.</title>
        <authorList>
            <person name="Jeong J.-H."/>
            <person name="Song I."/>
            <person name="Kim S."/>
            <person name="Choi T."/>
            <person name="Kim D."/>
            <person name="Ryu S."/>
            <person name="Kim W."/>
        </authorList>
    </citation>
    <scope>NUCLEOTIDE SEQUENCE [LARGE SCALE GENOMIC DNA]</scope>
    <source>
        <tissue evidence="2">Muscle</tissue>
    </source>
</reference>
<gene>
    <name evidence="2" type="ORF">E2C01_026175</name>
</gene>
<feature type="region of interest" description="Disordered" evidence="1">
    <location>
        <begin position="40"/>
        <end position="63"/>
    </location>
</feature>
<evidence type="ECO:0000256" key="1">
    <source>
        <dbReference type="SAM" id="MobiDB-lite"/>
    </source>
</evidence>
<evidence type="ECO:0000313" key="2">
    <source>
        <dbReference type="EMBL" id="MPC32844.1"/>
    </source>
</evidence>
<accession>A0A5B7EJZ9</accession>
<dbReference type="Proteomes" id="UP000324222">
    <property type="component" value="Unassembled WGS sequence"/>
</dbReference>
<dbReference type="EMBL" id="VSRR010002707">
    <property type="protein sequence ID" value="MPC32844.1"/>
    <property type="molecule type" value="Genomic_DNA"/>
</dbReference>
<comment type="caution">
    <text evidence="2">The sequence shown here is derived from an EMBL/GenBank/DDBJ whole genome shotgun (WGS) entry which is preliminary data.</text>
</comment>
<organism evidence="2 3">
    <name type="scientific">Portunus trituberculatus</name>
    <name type="common">Swimming crab</name>
    <name type="synonym">Neptunus trituberculatus</name>
    <dbReference type="NCBI Taxonomy" id="210409"/>
    <lineage>
        <taxon>Eukaryota</taxon>
        <taxon>Metazoa</taxon>
        <taxon>Ecdysozoa</taxon>
        <taxon>Arthropoda</taxon>
        <taxon>Crustacea</taxon>
        <taxon>Multicrustacea</taxon>
        <taxon>Malacostraca</taxon>
        <taxon>Eumalacostraca</taxon>
        <taxon>Eucarida</taxon>
        <taxon>Decapoda</taxon>
        <taxon>Pleocyemata</taxon>
        <taxon>Brachyura</taxon>
        <taxon>Eubrachyura</taxon>
        <taxon>Portunoidea</taxon>
        <taxon>Portunidae</taxon>
        <taxon>Portuninae</taxon>
        <taxon>Portunus</taxon>
    </lineage>
</organism>
<proteinExistence type="predicted"/>
<protein>
    <submittedName>
        <fullName evidence="2">Uncharacterized protein</fullName>
    </submittedName>
</protein>
<sequence>MRCFTKPCWSPSFSRVLGLSAHTCRPHSAVSAEDHLTPLTFSQRVPEPDRHTCGKDGGKRRVT</sequence>
<dbReference type="AlphaFoldDB" id="A0A5B7EJZ9"/>